<evidence type="ECO:0000313" key="7">
    <source>
        <dbReference type="Proteomes" id="UP000509579"/>
    </source>
</evidence>
<dbReference type="InterPro" id="IPR036188">
    <property type="entry name" value="FAD/NAD-bd_sf"/>
</dbReference>
<dbReference type="FunFam" id="3.50.50.60:FF:000234">
    <property type="entry name" value="Flavocytochrome C sulfide dehydrogenase"/>
    <property type="match status" value="1"/>
</dbReference>
<dbReference type="RefSeq" id="WP_175504076.1">
    <property type="nucleotide sequence ID" value="NZ_CP054840.1"/>
</dbReference>
<dbReference type="InterPro" id="IPR049386">
    <property type="entry name" value="FCSD_central"/>
</dbReference>
<dbReference type="Pfam" id="PF07992">
    <property type="entry name" value="Pyr_redox_2"/>
    <property type="match status" value="1"/>
</dbReference>
<dbReference type="Gene3D" id="3.90.760.10">
    <property type="entry name" value="Flavocytochrome c sulphide dehydrogenase, flavin-binding domain"/>
    <property type="match status" value="1"/>
</dbReference>
<keyword evidence="7" id="KW-1185">Reference proteome</keyword>
<dbReference type="EMBL" id="CP054840">
    <property type="protein sequence ID" value="QKV53199.1"/>
    <property type="molecule type" value="Genomic_DNA"/>
</dbReference>
<organism evidence="6 7">
    <name type="scientific">Comamonas antarctica</name>
    <dbReference type="NCBI Taxonomy" id="2743470"/>
    <lineage>
        <taxon>Bacteria</taxon>
        <taxon>Pseudomonadati</taxon>
        <taxon>Pseudomonadota</taxon>
        <taxon>Betaproteobacteria</taxon>
        <taxon>Burkholderiales</taxon>
        <taxon>Comamonadaceae</taxon>
        <taxon>Comamonas</taxon>
    </lineage>
</organism>
<accession>A0A6N1X1G5</accession>
<dbReference type="PROSITE" id="PS51318">
    <property type="entry name" value="TAT"/>
    <property type="match status" value="1"/>
</dbReference>
<evidence type="ECO:0000256" key="2">
    <source>
        <dbReference type="ARBA" id="ARBA00022827"/>
    </source>
</evidence>
<dbReference type="AlphaFoldDB" id="A0A6N1X1G5"/>
<dbReference type="Gene3D" id="3.50.50.60">
    <property type="entry name" value="FAD/NAD(P)-binding domain"/>
    <property type="match status" value="2"/>
</dbReference>
<proteinExistence type="predicted"/>
<dbReference type="InterPro" id="IPR015323">
    <property type="entry name" value="FlavoCytC_S_DH_flav-bd"/>
</dbReference>
<evidence type="ECO:0000256" key="1">
    <source>
        <dbReference type="ARBA" id="ARBA00022630"/>
    </source>
</evidence>
<evidence type="ECO:0000313" key="6">
    <source>
        <dbReference type="EMBL" id="QKV53199.1"/>
    </source>
</evidence>
<evidence type="ECO:0000259" key="4">
    <source>
        <dbReference type="Pfam" id="PF09242"/>
    </source>
</evidence>
<feature type="domain" description="FAD/NAD(P)-binding" evidence="3">
    <location>
        <begin position="38"/>
        <end position="151"/>
    </location>
</feature>
<dbReference type="KEGG" id="aant:HUK68_10055"/>
<keyword evidence="1" id="KW-0285">Flavoprotein</keyword>
<name>A0A6N1X1G5_9BURK</name>
<evidence type="ECO:0000259" key="3">
    <source>
        <dbReference type="Pfam" id="PF07992"/>
    </source>
</evidence>
<keyword evidence="2" id="KW-0274">FAD</keyword>
<dbReference type="Pfam" id="PF09242">
    <property type="entry name" value="FCSD-flav_bind"/>
    <property type="match status" value="1"/>
</dbReference>
<dbReference type="InterPro" id="IPR052541">
    <property type="entry name" value="SQRD"/>
</dbReference>
<dbReference type="Pfam" id="PF21706">
    <property type="entry name" value="FCSD_central"/>
    <property type="match status" value="1"/>
</dbReference>
<dbReference type="InterPro" id="IPR023753">
    <property type="entry name" value="FAD/NAD-binding_dom"/>
</dbReference>
<dbReference type="Proteomes" id="UP000509579">
    <property type="component" value="Chromosome"/>
</dbReference>
<dbReference type="InterPro" id="IPR016156">
    <property type="entry name" value="FAD/NAD-linked_Rdtase_dimer_sf"/>
</dbReference>
<dbReference type="InterPro" id="IPR006311">
    <property type="entry name" value="TAT_signal"/>
</dbReference>
<dbReference type="SUPFAM" id="SSF55424">
    <property type="entry name" value="FAD/NAD-linked reductases, dimerisation (C-terminal) domain"/>
    <property type="match status" value="1"/>
</dbReference>
<protein>
    <submittedName>
        <fullName evidence="6">FAD-dependent oxidoreductase</fullName>
    </submittedName>
</protein>
<feature type="domain" description="Flavocytochrome c sulphide dehydrogenase flavin-binding" evidence="4">
    <location>
        <begin position="359"/>
        <end position="428"/>
    </location>
</feature>
<sequence>MPAPLHSSSRRRALGALGAGAAAWSMPALLHAQAGAAQIVVVGGGFGGATAARYLRKWLRAARITLVEPAARYYTCAFSNLYLAGLRDWETLGHGYDALRTLGIDVVQASADDIDPVARTVTLSGGERLRWDKLVLSPGIDLRWDALPGYDEAAAEFAPHAWKAGAQTHLLRQQLQAMPDGGTFMMVIPAGPYRCPPGPYERAALVAHYLARCKPRSKLVLLDAKDEFSKKPLFLEGWKQRYGDMVEWRPPAEGGAVVRVDAQRREAEDAHGARHRAEVLNVIPAQKAGLIAVRAGVVDASGWAPVHAGNFASTLQPHVHVIGDAASAAPMPKSGSSANSQAKLVAAALQAELLGRDAPEALYTNTCYSLIGPKHGISVAGVYRAQSGTLVEVPGSGGISPLGAGADFRSAEARYALAWYESICGDTWGV</sequence>
<feature type="domain" description="Sulfide dehydrogenase [flavocytochrome c] flavoprotein chain central" evidence="5">
    <location>
        <begin position="168"/>
        <end position="284"/>
    </location>
</feature>
<dbReference type="GO" id="GO:0016491">
    <property type="term" value="F:oxidoreductase activity"/>
    <property type="evidence" value="ECO:0007669"/>
    <property type="project" value="InterPro"/>
</dbReference>
<gene>
    <name evidence="6" type="ORF">HUK68_10055</name>
</gene>
<dbReference type="SUPFAM" id="SSF51905">
    <property type="entry name" value="FAD/NAD(P)-binding domain"/>
    <property type="match status" value="2"/>
</dbReference>
<dbReference type="PANTHER" id="PTHR43755">
    <property type="match status" value="1"/>
</dbReference>
<dbReference type="PANTHER" id="PTHR43755:SF1">
    <property type="entry name" value="FAD-DEPENDENT PYRIDINE NUCLEOTIDE-DISULPHIDE OXIDOREDUCTASE"/>
    <property type="match status" value="1"/>
</dbReference>
<dbReference type="GO" id="GO:0050660">
    <property type="term" value="F:flavin adenine dinucleotide binding"/>
    <property type="evidence" value="ECO:0007669"/>
    <property type="project" value="InterPro"/>
</dbReference>
<dbReference type="InterPro" id="IPR037092">
    <property type="entry name" value="FlavoCytC_S_DH_flav-bd_sf"/>
</dbReference>
<reference evidence="6 7" key="1">
    <citation type="submission" date="2020-06" db="EMBL/GenBank/DDBJ databases">
        <title>Acidovorax antarctica sp. nov., isolated from Corinth ice sheet soil, Antarctic Fields Peninsula.</title>
        <authorList>
            <person name="Xu Q."/>
            <person name="Peng F."/>
        </authorList>
    </citation>
    <scope>NUCLEOTIDE SEQUENCE [LARGE SCALE GENOMIC DNA]</scope>
    <source>
        <strain evidence="6 7">16-35-5</strain>
    </source>
</reference>
<evidence type="ECO:0000259" key="5">
    <source>
        <dbReference type="Pfam" id="PF21706"/>
    </source>
</evidence>